<name>A0A9W6FMP2_9MICO</name>
<dbReference type="EMBL" id="BSDP01000001">
    <property type="protein sequence ID" value="GLI26099.1"/>
    <property type="molecule type" value="Genomic_DNA"/>
</dbReference>
<organism evidence="1 2">
    <name type="scientific">Agromyces rhizosphaerae</name>
    <dbReference type="NCBI Taxonomy" id="88374"/>
    <lineage>
        <taxon>Bacteria</taxon>
        <taxon>Bacillati</taxon>
        <taxon>Actinomycetota</taxon>
        <taxon>Actinomycetes</taxon>
        <taxon>Micrococcales</taxon>
        <taxon>Microbacteriaceae</taxon>
        <taxon>Agromyces</taxon>
    </lineage>
</organism>
<dbReference type="Proteomes" id="UP001144396">
    <property type="component" value="Unassembled WGS sequence"/>
</dbReference>
<proteinExistence type="predicted"/>
<gene>
    <name evidence="1" type="ORF">ARHIZOSPH14_03410</name>
</gene>
<accession>A0A9W6FMP2</accession>
<sequence length="120" mass="12943">MCVGKPFCRGPCDSTGPVLCGAEPPGHPVGGAHVESPVPIPRAWEHLRVHATETAPTPPTAPEDEPSAELVRLSDEVVRLGSEVVRLRAEIEALRHPSPSPSRVRRLAARVRARLTRRTA</sequence>
<comment type="caution">
    <text evidence="1">The sequence shown here is derived from an EMBL/GenBank/DDBJ whole genome shotgun (WGS) entry which is preliminary data.</text>
</comment>
<reference evidence="1" key="1">
    <citation type="submission" date="2022-12" db="EMBL/GenBank/DDBJ databases">
        <title>Reference genome sequencing for broad-spectrum identification of bacterial and archaeal isolates by mass spectrometry.</title>
        <authorList>
            <person name="Sekiguchi Y."/>
            <person name="Tourlousse D.M."/>
        </authorList>
    </citation>
    <scope>NUCLEOTIDE SEQUENCE</scope>
    <source>
        <strain evidence="1">14</strain>
    </source>
</reference>
<dbReference type="AlphaFoldDB" id="A0A9W6FMP2"/>
<keyword evidence="2" id="KW-1185">Reference proteome</keyword>
<evidence type="ECO:0000313" key="1">
    <source>
        <dbReference type="EMBL" id="GLI26099.1"/>
    </source>
</evidence>
<evidence type="ECO:0000313" key="2">
    <source>
        <dbReference type="Proteomes" id="UP001144396"/>
    </source>
</evidence>
<protein>
    <submittedName>
        <fullName evidence="1">Uncharacterized protein</fullName>
    </submittedName>
</protein>